<gene>
    <name evidence="2" type="ORF">CEK00_04810</name>
</gene>
<evidence type="ECO:0000313" key="3">
    <source>
        <dbReference type="Proteomes" id="UP000216433"/>
    </source>
</evidence>
<feature type="compositionally biased region" description="Basic and acidic residues" evidence="1">
    <location>
        <begin position="91"/>
        <end position="100"/>
    </location>
</feature>
<evidence type="ECO:0000256" key="1">
    <source>
        <dbReference type="SAM" id="MobiDB-lite"/>
    </source>
</evidence>
<dbReference type="AlphaFoldDB" id="A0A270NM71"/>
<reference evidence="2 3" key="1">
    <citation type="submission" date="2017-06" db="EMBL/GenBank/DDBJ databases">
        <title>Genome sequencing and assembly of Stenotrophomonas maltophilia DF07.</title>
        <authorList>
            <person name="Iyer R."/>
        </authorList>
    </citation>
    <scope>NUCLEOTIDE SEQUENCE [LARGE SCALE GENOMIC DNA]</scope>
    <source>
        <strain evidence="2 3">DF07</strain>
    </source>
</reference>
<feature type="region of interest" description="Disordered" evidence="1">
    <location>
        <begin position="91"/>
        <end position="112"/>
    </location>
</feature>
<evidence type="ECO:0000313" key="2">
    <source>
        <dbReference type="EMBL" id="PAM73171.1"/>
    </source>
</evidence>
<sequence length="112" mass="12832">MTPAEIEDRFAKYDERLAAMDDAHEAQKWTITALIGSHPNLKLLLGMIRRAIQGMRDRSASADHDPSCERILKQLLDTEATVLQAIAARERVLGRKKPEPEQEPEQEQERER</sequence>
<name>A0A270NM71_STEMA</name>
<proteinExistence type="predicted"/>
<organism evidence="2 3">
    <name type="scientific">Stenotrophomonas maltophilia</name>
    <name type="common">Pseudomonas maltophilia</name>
    <name type="synonym">Xanthomonas maltophilia</name>
    <dbReference type="NCBI Taxonomy" id="40324"/>
    <lineage>
        <taxon>Bacteria</taxon>
        <taxon>Pseudomonadati</taxon>
        <taxon>Pseudomonadota</taxon>
        <taxon>Gammaproteobacteria</taxon>
        <taxon>Lysobacterales</taxon>
        <taxon>Lysobacteraceae</taxon>
        <taxon>Stenotrophomonas</taxon>
        <taxon>Stenotrophomonas maltophilia group</taxon>
    </lineage>
</organism>
<comment type="caution">
    <text evidence="2">The sequence shown here is derived from an EMBL/GenBank/DDBJ whole genome shotgun (WGS) entry which is preliminary data.</text>
</comment>
<dbReference type="RefSeq" id="WP_095377410.1">
    <property type="nucleotide sequence ID" value="NZ_NJGC01000004.1"/>
</dbReference>
<dbReference type="Proteomes" id="UP000216433">
    <property type="component" value="Unassembled WGS sequence"/>
</dbReference>
<protein>
    <submittedName>
        <fullName evidence="2">Uncharacterized protein</fullName>
    </submittedName>
</protein>
<dbReference type="EMBL" id="NJGC01000004">
    <property type="protein sequence ID" value="PAM73171.1"/>
    <property type="molecule type" value="Genomic_DNA"/>
</dbReference>
<accession>A0A270NM71</accession>